<keyword evidence="2" id="KW-0472">Membrane</keyword>
<reference evidence="3" key="1">
    <citation type="submission" date="2023-03" db="EMBL/GenBank/DDBJ databases">
        <title>Mating type loci evolution in Malassezia.</title>
        <authorList>
            <person name="Coelho M.A."/>
        </authorList>
    </citation>
    <scope>NUCLEOTIDE SEQUENCE</scope>
    <source>
        <strain evidence="3">CBS 9431</strain>
    </source>
</reference>
<name>A0AAF0F2U9_9BASI</name>
<dbReference type="PANTHER" id="PTHR35519:SF2">
    <property type="entry name" value="PH DOMAIN PROTEIN"/>
    <property type="match status" value="1"/>
</dbReference>
<feature type="compositionally biased region" description="Low complexity" evidence="1">
    <location>
        <begin position="192"/>
        <end position="201"/>
    </location>
</feature>
<evidence type="ECO:0000256" key="1">
    <source>
        <dbReference type="SAM" id="MobiDB-lite"/>
    </source>
</evidence>
<gene>
    <name evidence="3" type="ORF">MJAP1_000346</name>
</gene>
<dbReference type="InterPro" id="IPR025187">
    <property type="entry name" value="DUF4112"/>
</dbReference>
<feature type="compositionally biased region" description="Pro residues" evidence="1">
    <location>
        <begin position="202"/>
        <end position="211"/>
    </location>
</feature>
<organism evidence="3 4">
    <name type="scientific">Malassezia japonica</name>
    <dbReference type="NCBI Taxonomy" id="223818"/>
    <lineage>
        <taxon>Eukaryota</taxon>
        <taxon>Fungi</taxon>
        <taxon>Dikarya</taxon>
        <taxon>Basidiomycota</taxon>
        <taxon>Ustilaginomycotina</taxon>
        <taxon>Malasseziomycetes</taxon>
        <taxon>Malasseziales</taxon>
        <taxon>Malasseziaceae</taxon>
        <taxon>Malassezia</taxon>
    </lineage>
</organism>
<feature type="transmembrane region" description="Helical" evidence="2">
    <location>
        <begin position="128"/>
        <end position="147"/>
    </location>
</feature>
<feature type="region of interest" description="Disordered" evidence="1">
    <location>
        <begin position="192"/>
        <end position="211"/>
    </location>
</feature>
<proteinExistence type="predicted"/>
<dbReference type="Pfam" id="PF13430">
    <property type="entry name" value="DUF4112"/>
    <property type="match status" value="1"/>
</dbReference>
<dbReference type="AlphaFoldDB" id="A0AAF0F2U9"/>
<protein>
    <submittedName>
        <fullName evidence="3">Uncharacterized protein</fullName>
    </submittedName>
</protein>
<accession>A0AAF0F2U9</accession>
<evidence type="ECO:0000256" key="2">
    <source>
        <dbReference type="SAM" id="Phobius"/>
    </source>
</evidence>
<keyword evidence="4" id="KW-1185">Reference proteome</keyword>
<feature type="transmembrane region" description="Helical" evidence="2">
    <location>
        <begin position="73"/>
        <end position="93"/>
    </location>
</feature>
<keyword evidence="2" id="KW-1133">Transmembrane helix</keyword>
<dbReference type="EMBL" id="CP119958">
    <property type="protein sequence ID" value="WFD37402.1"/>
    <property type="molecule type" value="Genomic_DNA"/>
</dbReference>
<sequence>MSQILGSAAKFVAGKQANEFAHRFEPEDPYYEYYEQNGKQKRRKRALPPGLSKKDAKILRKVMRRAHYLDKGFHICGIRFGWTFLIGLIPLAGDITDALLNYHLVVKKAKQVDGIPESLIRQMMMNNAVSIGVGVVPLVGDIALAAWKTNWRNAALLEKFLRERGAANLAGNGFDTQGGAGHSSAIGTQHATATGATHGGAAPPPVPHRPT</sequence>
<dbReference type="PANTHER" id="PTHR35519">
    <property type="entry name" value="MEMBRANE PROTEINS"/>
    <property type="match status" value="1"/>
</dbReference>
<dbReference type="Proteomes" id="UP001217754">
    <property type="component" value="Chromosome 1"/>
</dbReference>
<dbReference type="RefSeq" id="XP_060120299.1">
    <property type="nucleotide sequence ID" value="XM_060264316.1"/>
</dbReference>
<evidence type="ECO:0000313" key="3">
    <source>
        <dbReference type="EMBL" id="WFD37402.1"/>
    </source>
</evidence>
<evidence type="ECO:0000313" key="4">
    <source>
        <dbReference type="Proteomes" id="UP001217754"/>
    </source>
</evidence>
<dbReference type="GeneID" id="85223995"/>
<keyword evidence="2" id="KW-0812">Transmembrane</keyword>